<name>A0ABS1TBR8_9CLOT</name>
<gene>
    <name evidence="2" type="ORF">JK636_13710</name>
</gene>
<dbReference type="Proteomes" id="UP000632377">
    <property type="component" value="Unassembled WGS sequence"/>
</dbReference>
<proteinExistence type="predicted"/>
<organism evidence="2 3">
    <name type="scientific">Clostridium rhizosphaerae</name>
    <dbReference type="NCBI Taxonomy" id="2803861"/>
    <lineage>
        <taxon>Bacteria</taxon>
        <taxon>Bacillati</taxon>
        <taxon>Bacillota</taxon>
        <taxon>Clostridia</taxon>
        <taxon>Eubacteriales</taxon>
        <taxon>Clostridiaceae</taxon>
        <taxon>Clostridium</taxon>
    </lineage>
</organism>
<evidence type="ECO:0000313" key="2">
    <source>
        <dbReference type="EMBL" id="MBL4936813.1"/>
    </source>
</evidence>
<feature type="region of interest" description="Disordered" evidence="1">
    <location>
        <begin position="317"/>
        <end position="340"/>
    </location>
</feature>
<keyword evidence="3" id="KW-1185">Reference proteome</keyword>
<protein>
    <recommendedName>
        <fullName evidence="4">Flagellar hook-length control protein FliK</fullName>
    </recommendedName>
</protein>
<dbReference type="EMBL" id="JAESWC010000008">
    <property type="protein sequence ID" value="MBL4936813.1"/>
    <property type="molecule type" value="Genomic_DNA"/>
</dbReference>
<reference evidence="2 3" key="1">
    <citation type="submission" date="2021-01" db="EMBL/GenBank/DDBJ databases">
        <title>Genome public.</title>
        <authorList>
            <person name="Liu C."/>
            <person name="Sun Q."/>
        </authorList>
    </citation>
    <scope>NUCLEOTIDE SEQUENCE [LARGE SCALE GENOMIC DNA]</scope>
    <source>
        <strain evidence="2 3">YIM B02515</strain>
    </source>
</reference>
<evidence type="ECO:0008006" key="4">
    <source>
        <dbReference type="Google" id="ProtNLM"/>
    </source>
</evidence>
<evidence type="ECO:0000313" key="3">
    <source>
        <dbReference type="Proteomes" id="UP000632377"/>
    </source>
</evidence>
<accession>A0ABS1TBR8</accession>
<evidence type="ECO:0000256" key="1">
    <source>
        <dbReference type="SAM" id="MobiDB-lite"/>
    </source>
</evidence>
<feature type="compositionally biased region" description="Basic and acidic residues" evidence="1">
    <location>
        <begin position="317"/>
        <end position="335"/>
    </location>
</feature>
<comment type="caution">
    <text evidence="2">The sequence shown here is derived from an EMBL/GenBank/DDBJ whole genome shotgun (WGS) entry which is preliminary data.</text>
</comment>
<sequence length="554" mass="63188">MEYEGGGSVAGINSIIGAYNINPKRVSSKLSFEIGQVFTARVAAISEQNKELILKLLDGWQFPAKLQRPLDFVPDGLVRFQVKGFKDGKLQIKLVNLKDENEDINKDTLEDLLLESNIDISKEDYDTLKKMIKHNMPLTRENISKVKTIIDFKNKILSDSSEEDKFILKYTSNKNIDINSEKGKNVQNILKGFFDELKNLSEDDIFTMLENNIDINEDNIKSFKKLVNENSVVYKEVKNIAQKASGLEVTKKMAVSDNETVKENTFLAESNDKKIIEQKDKVYSILKVLEADMEEGNLSSENIKLYEDLKKIMSDDVDKKQNTDTKEVPIKKPEGDSTAAEDDVNNIKIQDNEIKHTEIKHKNNVNSNRSEIEAEVKQQLSDKTEEIKTIIKNLLKEDMEADSETFSKVFASIKENINDFKVFNSLSNQYYYMDIPINLRKEEYPCRLIIKDDRKSGKKIDSKNVSLVVSVKTVNIGTVDAYVKVRERSMNIDIKCEESSIKLLDSGKNIILNELRELGYNAFIDVTEKQAEVNLSNCSDFFDDSGINSINIRV</sequence>